<evidence type="ECO:0000256" key="7">
    <source>
        <dbReference type="ARBA" id="ARBA00024893"/>
    </source>
</evidence>
<dbReference type="SMART" id="SM00025">
    <property type="entry name" value="Pumilio"/>
    <property type="match status" value="8"/>
</dbReference>
<dbReference type="PANTHER" id="PTHR12537:SF12">
    <property type="entry name" value="MATERNAL PROTEIN PUMILIO"/>
    <property type="match status" value="1"/>
</dbReference>
<accession>A0A5N6TNQ7</accession>
<feature type="compositionally biased region" description="Polar residues" evidence="11">
    <location>
        <begin position="825"/>
        <end position="856"/>
    </location>
</feature>
<dbReference type="Gene3D" id="1.25.10.10">
    <property type="entry name" value="Leucine-rich Repeat Variant"/>
    <property type="match status" value="1"/>
</dbReference>
<evidence type="ECO:0000313" key="13">
    <source>
        <dbReference type="EMBL" id="KAE8147996.1"/>
    </source>
</evidence>
<evidence type="ECO:0000256" key="8">
    <source>
        <dbReference type="ARBA" id="ARBA00060736"/>
    </source>
</evidence>
<feature type="region of interest" description="Disordered" evidence="11">
    <location>
        <begin position="1"/>
        <end position="45"/>
    </location>
</feature>
<evidence type="ECO:0000313" key="14">
    <source>
        <dbReference type="Proteomes" id="UP000325780"/>
    </source>
</evidence>
<protein>
    <recommendedName>
        <fullName evidence="9">Pumilio homology domain family member 3</fullName>
    </recommendedName>
</protein>
<dbReference type="GO" id="GO:0000288">
    <property type="term" value="P:nuclear-transcribed mRNA catabolic process, deadenylation-dependent decay"/>
    <property type="evidence" value="ECO:0007669"/>
    <property type="project" value="TreeGrafter"/>
</dbReference>
<name>A0A5N6TNQ7_ASPAV</name>
<keyword evidence="2" id="KW-0963">Cytoplasm</keyword>
<organism evidence="13 14">
    <name type="scientific">Aspergillus avenaceus</name>
    <dbReference type="NCBI Taxonomy" id="36643"/>
    <lineage>
        <taxon>Eukaryota</taxon>
        <taxon>Fungi</taxon>
        <taxon>Dikarya</taxon>
        <taxon>Ascomycota</taxon>
        <taxon>Pezizomycotina</taxon>
        <taxon>Eurotiomycetes</taxon>
        <taxon>Eurotiomycetidae</taxon>
        <taxon>Eurotiales</taxon>
        <taxon>Aspergillaceae</taxon>
        <taxon>Aspergillus</taxon>
        <taxon>Aspergillus subgen. Circumdati</taxon>
    </lineage>
</organism>
<dbReference type="PANTHER" id="PTHR12537">
    <property type="entry name" value="RNA BINDING PROTEIN PUMILIO-RELATED"/>
    <property type="match status" value="1"/>
</dbReference>
<keyword evidence="5" id="KW-0677">Repeat</keyword>
<feature type="compositionally biased region" description="Low complexity" evidence="11">
    <location>
        <begin position="76"/>
        <end position="85"/>
    </location>
</feature>
<dbReference type="GO" id="GO:0005737">
    <property type="term" value="C:cytoplasm"/>
    <property type="evidence" value="ECO:0007669"/>
    <property type="project" value="UniProtKB-SubCell"/>
</dbReference>
<feature type="repeat" description="Pumilio" evidence="10">
    <location>
        <begin position="760"/>
        <end position="796"/>
    </location>
</feature>
<feature type="repeat" description="Pumilio" evidence="10">
    <location>
        <begin position="574"/>
        <end position="609"/>
    </location>
</feature>
<dbReference type="SUPFAM" id="SSF48371">
    <property type="entry name" value="ARM repeat"/>
    <property type="match status" value="1"/>
</dbReference>
<dbReference type="GO" id="GO:0006364">
    <property type="term" value="P:rRNA processing"/>
    <property type="evidence" value="ECO:0007669"/>
    <property type="project" value="UniProtKB-KW"/>
</dbReference>
<feature type="repeat" description="Pumilio" evidence="10">
    <location>
        <begin position="682"/>
        <end position="717"/>
    </location>
</feature>
<feature type="repeat" description="Pumilio" evidence="10">
    <location>
        <begin position="646"/>
        <end position="681"/>
    </location>
</feature>
<evidence type="ECO:0000259" key="12">
    <source>
        <dbReference type="PROSITE" id="PS50303"/>
    </source>
</evidence>
<dbReference type="AlphaFoldDB" id="A0A5N6TNQ7"/>
<evidence type="ECO:0000256" key="11">
    <source>
        <dbReference type="SAM" id="MobiDB-lite"/>
    </source>
</evidence>
<keyword evidence="3" id="KW-0690">Ribosome biogenesis</keyword>
<feature type="region of interest" description="Disordered" evidence="11">
    <location>
        <begin position="66"/>
        <end position="87"/>
    </location>
</feature>
<dbReference type="FunFam" id="1.25.10.10:FF:000004">
    <property type="entry name" value="Pumilio homolog 1 isoform 2"/>
    <property type="match status" value="1"/>
</dbReference>
<comment type="subcellular location">
    <subcellularLocation>
        <location evidence="1">Cytoplasm</location>
    </subcellularLocation>
</comment>
<evidence type="ECO:0000256" key="4">
    <source>
        <dbReference type="ARBA" id="ARBA00022552"/>
    </source>
</evidence>
<keyword evidence="14" id="KW-1185">Reference proteome</keyword>
<keyword evidence="4" id="KW-0698">rRNA processing</keyword>
<sequence>MAAMAANANAVHNVRSSRSSNLGSSGSMGGDRTRGSNASMGQAFGGGKSTWNSNIWSDNLGDQHSTDKAFEGKAGSSSLLSSSESDGWNTRTNIANVPWHTVNTSLPRAGNNGMTTSPIQTRANERGAVGLQEAGDSSYFTLPRSSGMGASGSSATHKNYLNTASESMSPSGDGMSFSALGNFRSHDNRRHVSSSGFGGSPVAPGFGMKSGFSSPLEQHPRSDDLPPISSLPQGLQDTVAPSLGRNAYTHASHNSASFTSQRPVHSSYPSFHSESQGYDGRYAGGPGDLQANFNKLQIHDGAYGTHSATTRTGYLSSPGYDGSLQRLKYQSTAEEGAYPGVANYTGESGSELPLGYQASRSRIEENVISPTEYPRMDSPLYNALENGSVPVAQYRNGASRLADAQTAVLERRLRGMHSEQDLAHQGMSPLQRYGYSPAYDLARYQTAGINALPGLYSLSNLGAAALMTRGPREHDPAQTVRSPILEEFRANSKGNKRYELKDIYNHIVEFSGDQHGSRFIQQKLEGANSDEKEQVFREIQGDCLQLMTDVFGNYVVQKLFEHGNQTQKKILANQMKGHVLALSTQMYGCRVVQKALEHILTDQQASLVKELENHVMRCVRDQNGNHVIQKAIERVPSDHVQFIINAFTGQVEKLATHPYGCRVIQRMLEHCKDEDRESILAELHACTAKLIPDQFGNYVIQHVIENGEEKDRCRMVSIVVSQVVCYSKHKFASNVVEKSIEFGQDTQRRQIIGILTSHSESGESPLLGLIRDQFGNYVIQKVLAQLQGAEREALLEEIKPLLGQLKKFSYGKQIAAIEKLVAESTPPSNSPLPSHTASSTTPPNSHKSSPQPSKRSVNAVENCRAPVVGAAPPTPPPTDAQGHADGGSSESKNVPKSTPLTASESAGTIPSTTVEVTGAN</sequence>
<keyword evidence="6" id="KW-0694">RNA-binding</keyword>
<dbReference type="GO" id="GO:0003730">
    <property type="term" value="F:mRNA 3'-UTR binding"/>
    <property type="evidence" value="ECO:0007669"/>
    <property type="project" value="TreeGrafter"/>
</dbReference>
<evidence type="ECO:0000256" key="1">
    <source>
        <dbReference type="ARBA" id="ARBA00004496"/>
    </source>
</evidence>
<comment type="similarity">
    <text evidence="8">Belongs to the PUF3 family.</text>
</comment>
<gene>
    <name evidence="13" type="ORF">BDV25DRAFT_23685</name>
</gene>
<dbReference type="PROSITE" id="PS50302">
    <property type="entry name" value="PUM"/>
    <property type="match status" value="8"/>
</dbReference>
<evidence type="ECO:0000256" key="9">
    <source>
        <dbReference type="ARBA" id="ARBA00081811"/>
    </source>
</evidence>
<feature type="compositionally biased region" description="Polar residues" evidence="11">
    <location>
        <begin position="253"/>
        <end position="276"/>
    </location>
</feature>
<dbReference type="InterPro" id="IPR033712">
    <property type="entry name" value="Pumilio_RNA-bd"/>
</dbReference>
<comment type="function">
    <text evidence="7">RNA-binding nucleolar protein required for pre-rRNA processing. Involved in production of 18S rRNA and assembly of small ribosomal subunit.</text>
</comment>
<dbReference type="CDD" id="cd07920">
    <property type="entry name" value="Pumilio"/>
    <property type="match status" value="1"/>
</dbReference>
<evidence type="ECO:0000256" key="6">
    <source>
        <dbReference type="ARBA" id="ARBA00022884"/>
    </source>
</evidence>
<evidence type="ECO:0000256" key="5">
    <source>
        <dbReference type="ARBA" id="ARBA00022737"/>
    </source>
</evidence>
<feature type="repeat" description="Pumilio" evidence="10">
    <location>
        <begin position="718"/>
        <end position="753"/>
    </location>
</feature>
<dbReference type="EMBL" id="ML742180">
    <property type="protein sequence ID" value="KAE8147996.1"/>
    <property type="molecule type" value="Genomic_DNA"/>
</dbReference>
<dbReference type="InterPro" id="IPR033133">
    <property type="entry name" value="PUM-HD"/>
</dbReference>
<feature type="repeat" description="Pumilio" evidence="10">
    <location>
        <begin position="610"/>
        <end position="645"/>
    </location>
</feature>
<dbReference type="Pfam" id="PF00806">
    <property type="entry name" value="PUF"/>
    <property type="match status" value="8"/>
</dbReference>
<evidence type="ECO:0000256" key="3">
    <source>
        <dbReference type="ARBA" id="ARBA00022517"/>
    </source>
</evidence>
<feature type="domain" description="PUM-HD" evidence="12">
    <location>
        <begin position="480"/>
        <end position="822"/>
    </location>
</feature>
<dbReference type="PROSITE" id="PS50303">
    <property type="entry name" value="PUM_HD"/>
    <property type="match status" value="1"/>
</dbReference>
<dbReference type="InterPro" id="IPR016024">
    <property type="entry name" value="ARM-type_fold"/>
</dbReference>
<proteinExistence type="inferred from homology"/>
<feature type="region of interest" description="Disordered" evidence="11">
    <location>
        <begin position="824"/>
        <end position="920"/>
    </location>
</feature>
<feature type="region of interest" description="Disordered" evidence="11">
    <location>
        <begin position="253"/>
        <end position="286"/>
    </location>
</feature>
<dbReference type="InterPro" id="IPR011989">
    <property type="entry name" value="ARM-like"/>
</dbReference>
<dbReference type="Proteomes" id="UP000325780">
    <property type="component" value="Unassembled WGS sequence"/>
</dbReference>
<feature type="repeat" description="Pumilio" evidence="10">
    <location>
        <begin position="538"/>
        <end position="573"/>
    </location>
</feature>
<feature type="compositionally biased region" description="Polar residues" evidence="11">
    <location>
        <begin position="888"/>
        <end position="920"/>
    </location>
</feature>
<evidence type="ECO:0000256" key="10">
    <source>
        <dbReference type="PROSITE-ProRule" id="PRU00317"/>
    </source>
</evidence>
<dbReference type="InterPro" id="IPR001313">
    <property type="entry name" value="Pumilio_RNA-bd_rpt"/>
</dbReference>
<feature type="repeat" description="Pumilio" evidence="10">
    <location>
        <begin position="502"/>
        <end position="537"/>
    </location>
</feature>
<reference evidence="13 14" key="1">
    <citation type="submission" date="2019-04" db="EMBL/GenBank/DDBJ databases">
        <title>Friends and foes A comparative genomics study of 23 Aspergillus species from section Flavi.</title>
        <authorList>
            <consortium name="DOE Joint Genome Institute"/>
            <person name="Kjaerbolling I."/>
            <person name="Vesth T."/>
            <person name="Frisvad J.C."/>
            <person name="Nybo J.L."/>
            <person name="Theobald S."/>
            <person name="Kildgaard S."/>
            <person name="Isbrandt T."/>
            <person name="Kuo A."/>
            <person name="Sato A."/>
            <person name="Lyhne E.K."/>
            <person name="Kogle M.E."/>
            <person name="Wiebenga A."/>
            <person name="Kun R.S."/>
            <person name="Lubbers R.J."/>
            <person name="Makela M.R."/>
            <person name="Barry K."/>
            <person name="Chovatia M."/>
            <person name="Clum A."/>
            <person name="Daum C."/>
            <person name="Haridas S."/>
            <person name="He G."/>
            <person name="LaButti K."/>
            <person name="Lipzen A."/>
            <person name="Mondo S."/>
            <person name="Riley R."/>
            <person name="Salamov A."/>
            <person name="Simmons B.A."/>
            <person name="Magnuson J.K."/>
            <person name="Henrissat B."/>
            <person name="Mortensen U.H."/>
            <person name="Larsen T.O."/>
            <person name="Devries R.P."/>
            <person name="Grigoriev I.V."/>
            <person name="Machida M."/>
            <person name="Baker S.E."/>
            <person name="Andersen M.R."/>
        </authorList>
    </citation>
    <scope>NUCLEOTIDE SEQUENCE [LARGE SCALE GENOMIC DNA]</scope>
    <source>
        <strain evidence="13 14">IBT 18842</strain>
    </source>
</reference>
<dbReference type="OrthoDB" id="668540at2759"/>
<evidence type="ECO:0000256" key="2">
    <source>
        <dbReference type="ARBA" id="ARBA00022490"/>
    </source>
</evidence>
<feature type="region of interest" description="Disordered" evidence="11">
    <location>
        <begin position="190"/>
        <end position="239"/>
    </location>
</feature>
<feature type="compositionally biased region" description="Low complexity" evidence="11">
    <location>
        <begin position="1"/>
        <end position="25"/>
    </location>
</feature>